<dbReference type="Proteomes" id="UP001144280">
    <property type="component" value="Unassembled WGS sequence"/>
</dbReference>
<organism evidence="2 3">
    <name type="scientific">Phytohabitans aurantiacus</name>
    <dbReference type="NCBI Taxonomy" id="3016789"/>
    <lineage>
        <taxon>Bacteria</taxon>
        <taxon>Bacillati</taxon>
        <taxon>Actinomycetota</taxon>
        <taxon>Actinomycetes</taxon>
        <taxon>Micromonosporales</taxon>
        <taxon>Micromonosporaceae</taxon>
    </lineage>
</organism>
<dbReference type="Pfam" id="PF14192">
    <property type="entry name" value="DUF4314"/>
    <property type="match status" value="1"/>
</dbReference>
<dbReference type="InterPro" id="IPR025463">
    <property type="entry name" value="DUF4314"/>
</dbReference>
<protein>
    <recommendedName>
        <fullName evidence="1">DUF4314 domain-containing protein</fullName>
    </recommendedName>
</protein>
<evidence type="ECO:0000313" key="2">
    <source>
        <dbReference type="EMBL" id="GLI03708.1"/>
    </source>
</evidence>
<proteinExistence type="predicted"/>
<accession>A0ABQ5RBU1</accession>
<gene>
    <name evidence="2" type="ORF">Pa4123_89870</name>
</gene>
<feature type="domain" description="DUF4314" evidence="1">
    <location>
        <begin position="171"/>
        <end position="222"/>
    </location>
</feature>
<dbReference type="EMBL" id="BSDI01000096">
    <property type="protein sequence ID" value="GLI03708.1"/>
    <property type="molecule type" value="Genomic_DNA"/>
</dbReference>
<keyword evidence="3" id="KW-1185">Reference proteome</keyword>
<comment type="caution">
    <text evidence="2">The sequence shown here is derived from an EMBL/GenBank/DDBJ whole genome shotgun (WGS) entry which is preliminary data.</text>
</comment>
<name>A0ABQ5RBU1_9ACTN</name>
<evidence type="ECO:0000259" key="1">
    <source>
        <dbReference type="Pfam" id="PF14192"/>
    </source>
</evidence>
<evidence type="ECO:0000313" key="3">
    <source>
        <dbReference type="Proteomes" id="UP001144280"/>
    </source>
</evidence>
<sequence length="245" mass="26677">MPGHARIPDAAVLPCGNHEKRGIPLSEPALVGVITADGTFTARYLHWAGNPTDAVAALRAIWTDQFGRDTAATVSTLLGHDWFSLRPTGKHRRPPATTAVTGVGHALAAAHPPVRGNVATAARHDYTEWMYLIDAAAQTIRVYEATVHDRWLPHSLHPLDPNTPPAPPDGRYRHGDRVVLEHTNDPHTQLRPGDQGTVAFDQRDSSTVSIVWDSGSTLAMLLDAGDRIRLLTQSPDTTTRTQTNR</sequence>
<reference evidence="2" key="1">
    <citation type="submission" date="2022-12" db="EMBL/GenBank/DDBJ databases">
        <title>New Phytohabitans aurantiacus sp. RD004123 nov., an actinomycete isolated from soil.</title>
        <authorList>
            <person name="Triningsih D.W."/>
            <person name="Harunari E."/>
            <person name="Igarashi Y."/>
        </authorList>
    </citation>
    <scope>NUCLEOTIDE SEQUENCE</scope>
    <source>
        <strain evidence="2">RD004123</strain>
    </source>
</reference>